<comment type="similarity">
    <text evidence="3">Belongs to the FdhD family.</text>
</comment>
<dbReference type="NCBIfam" id="TIGR00129">
    <property type="entry name" value="fdhD_narQ"/>
    <property type="match status" value="1"/>
</dbReference>
<dbReference type="InterPro" id="IPR016193">
    <property type="entry name" value="Cytidine_deaminase-like"/>
</dbReference>
<keyword evidence="5" id="KW-1185">Reference proteome</keyword>
<keyword evidence="2 3" id="KW-0501">Molybdenum cofactor biosynthesis</keyword>
<dbReference type="EMBL" id="JARXYA010000003">
    <property type="protein sequence ID" value="MDH6503600.1"/>
    <property type="molecule type" value="Genomic_DNA"/>
</dbReference>
<comment type="subcellular location">
    <subcellularLocation>
        <location evidence="3">Cytoplasm</location>
    </subcellularLocation>
</comment>
<accession>A0AA43M8I2</accession>
<dbReference type="GO" id="GO:0006777">
    <property type="term" value="P:Mo-molybdopterin cofactor biosynthetic process"/>
    <property type="evidence" value="ECO:0007669"/>
    <property type="project" value="UniProtKB-UniRule"/>
</dbReference>
<dbReference type="GO" id="GO:0097163">
    <property type="term" value="F:sulfur carrier activity"/>
    <property type="evidence" value="ECO:0007669"/>
    <property type="project" value="UniProtKB-UniRule"/>
</dbReference>
<evidence type="ECO:0000313" key="4">
    <source>
        <dbReference type="EMBL" id="MDH6503600.1"/>
    </source>
</evidence>
<gene>
    <name evidence="3" type="primary">fdhD</name>
    <name evidence="4" type="ORF">M2127_000890</name>
</gene>
<dbReference type="Gene3D" id="3.10.20.10">
    <property type="match status" value="1"/>
</dbReference>
<dbReference type="GO" id="GO:0016783">
    <property type="term" value="F:sulfurtransferase activity"/>
    <property type="evidence" value="ECO:0007669"/>
    <property type="project" value="InterPro"/>
</dbReference>
<dbReference type="AlphaFoldDB" id="A0AA43M8I2"/>
<dbReference type="Gene3D" id="3.40.140.10">
    <property type="entry name" value="Cytidine Deaminase, domain 2"/>
    <property type="match status" value="1"/>
</dbReference>
<dbReference type="PANTHER" id="PTHR30592">
    <property type="entry name" value="FORMATE DEHYDROGENASE"/>
    <property type="match status" value="1"/>
</dbReference>
<keyword evidence="1 3" id="KW-0963">Cytoplasm</keyword>
<reference evidence="4" key="1">
    <citation type="submission" date="2023-04" db="EMBL/GenBank/DDBJ databases">
        <title>Genome Encyclopedia of Bacteria and Archaea VI: Functional Genomics of Type Strains.</title>
        <authorList>
            <person name="Whitman W."/>
        </authorList>
    </citation>
    <scope>NUCLEOTIDE SEQUENCE</scope>
    <source>
        <strain evidence="4">Enz.4-51</strain>
    </source>
</reference>
<feature type="active site" description="Cysteine persulfide intermediate" evidence="3">
    <location>
        <position position="118"/>
    </location>
</feature>
<dbReference type="InterPro" id="IPR003786">
    <property type="entry name" value="FdhD"/>
</dbReference>
<dbReference type="RefSeq" id="WP_280756637.1">
    <property type="nucleotide sequence ID" value="NZ_JARXXW010000003.1"/>
</dbReference>
<sequence length="275" mass="30331">MMNTEELDLASTVLEKLKVDRWKNFSHSTSEDLVAVETPVAIEYNGISHAVMLASPANLKDFALGFSLTEGIIKHVDEMYDCEVVHQQDGIVVKAAISSKRFVELKDRRRNLTGRTGCGLCGVETIEQAVRHHEPVVHRNLVSEALLSQGMQKMQDLQPMHKSCGATHAAAWMDLDGQIICVREDVGRHNALDKLIGNLSYWGRDFSQGVALITSRASYEMVQKCAAMGIGFIAAISAPTSLAARLAKDSGVTLVGYMREQSYVAYSHPERIVKE</sequence>
<organism evidence="4 5">
    <name type="scientific">Polynucleobacter sphagniphilus</name>
    <dbReference type="NCBI Taxonomy" id="1743169"/>
    <lineage>
        <taxon>Bacteria</taxon>
        <taxon>Pseudomonadati</taxon>
        <taxon>Pseudomonadota</taxon>
        <taxon>Betaproteobacteria</taxon>
        <taxon>Burkholderiales</taxon>
        <taxon>Burkholderiaceae</taxon>
        <taxon>Polynucleobacter</taxon>
    </lineage>
</organism>
<comment type="function">
    <text evidence="3">Required for formate dehydrogenase (FDH) activity. Acts as a sulfur carrier protein that transfers sulfur from IscS to the molybdenum cofactor prior to its insertion into FDH.</text>
</comment>
<name>A0AA43M8I2_9BURK</name>
<evidence type="ECO:0000256" key="3">
    <source>
        <dbReference type="HAMAP-Rule" id="MF_00187"/>
    </source>
</evidence>
<evidence type="ECO:0000256" key="1">
    <source>
        <dbReference type="ARBA" id="ARBA00022490"/>
    </source>
</evidence>
<dbReference type="Pfam" id="PF02634">
    <property type="entry name" value="FdhD-NarQ"/>
    <property type="match status" value="1"/>
</dbReference>
<comment type="caution">
    <text evidence="3">Lacks conserved residue(s) required for the propagation of feature annotation.</text>
</comment>
<comment type="caution">
    <text evidence="4">The sequence shown here is derived from an EMBL/GenBank/DDBJ whole genome shotgun (WGS) entry which is preliminary data.</text>
</comment>
<dbReference type="GO" id="GO:0005737">
    <property type="term" value="C:cytoplasm"/>
    <property type="evidence" value="ECO:0007669"/>
    <property type="project" value="UniProtKB-SubCell"/>
</dbReference>
<evidence type="ECO:0000256" key="2">
    <source>
        <dbReference type="ARBA" id="ARBA00023150"/>
    </source>
</evidence>
<protein>
    <recommendedName>
        <fullName evidence="3">Sulfur carrier protein FdhD</fullName>
    </recommendedName>
</protein>
<dbReference type="HAMAP" id="MF_00187">
    <property type="entry name" value="FdhD"/>
    <property type="match status" value="1"/>
</dbReference>
<proteinExistence type="inferred from homology"/>
<evidence type="ECO:0000313" key="5">
    <source>
        <dbReference type="Proteomes" id="UP001161160"/>
    </source>
</evidence>
<dbReference type="PIRSF" id="PIRSF015626">
    <property type="entry name" value="FdhD"/>
    <property type="match status" value="1"/>
</dbReference>
<dbReference type="SUPFAM" id="SSF53927">
    <property type="entry name" value="Cytidine deaminase-like"/>
    <property type="match status" value="1"/>
</dbReference>
<dbReference type="Proteomes" id="UP001161160">
    <property type="component" value="Unassembled WGS sequence"/>
</dbReference>
<dbReference type="PANTHER" id="PTHR30592:SF1">
    <property type="entry name" value="SULFUR CARRIER PROTEIN FDHD"/>
    <property type="match status" value="1"/>
</dbReference>